<comment type="caution">
    <text evidence="2">The sequence shown here is derived from an EMBL/GenBank/DDBJ whole genome shotgun (WGS) entry which is preliminary data.</text>
</comment>
<dbReference type="RefSeq" id="WP_310458059.1">
    <property type="nucleotide sequence ID" value="NZ_JAVKPH010000017.1"/>
</dbReference>
<gene>
    <name evidence="2" type="ORF">RGD00_14485</name>
</gene>
<evidence type="ECO:0000259" key="1">
    <source>
        <dbReference type="Pfam" id="PF13577"/>
    </source>
</evidence>
<evidence type="ECO:0000313" key="3">
    <source>
        <dbReference type="Proteomes" id="UP001247754"/>
    </source>
</evidence>
<organism evidence="2 3">
    <name type="scientific">Ruixingdingia sedimenti</name>
    <dbReference type="NCBI Taxonomy" id="3073604"/>
    <lineage>
        <taxon>Bacteria</taxon>
        <taxon>Pseudomonadati</taxon>
        <taxon>Pseudomonadota</taxon>
        <taxon>Alphaproteobacteria</taxon>
        <taxon>Rhodobacterales</taxon>
        <taxon>Paracoccaceae</taxon>
        <taxon>Ruixingdingia</taxon>
    </lineage>
</organism>
<dbReference type="InterPro" id="IPR032710">
    <property type="entry name" value="NTF2-like_dom_sf"/>
</dbReference>
<dbReference type="InterPro" id="IPR037401">
    <property type="entry name" value="SnoaL-like"/>
</dbReference>
<dbReference type="EMBL" id="JAVKPH010000017">
    <property type="protein sequence ID" value="MDR5653820.1"/>
    <property type="molecule type" value="Genomic_DNA"/>
</dbReference>
<feature type="domain" description="SnoaL-like" evidence="1">
    <location>
        <begin position="9"/>
        <end position="148"/>
    </location>
</feature>
<evidence type="ECO:0000313" key="2">
    <source>
        <dbReference type="EMBL" id="MDR5653820.1"/>
    </source>
</evidence>
<keyword evidence="3" id="KW-1185">Reference proteome</keyword>
<dbReference type="SUPFAM" id="SSF54427">
    <property type="entry name" value="NTF2-like"/>
    <property type="match status" value="1"/>
</dbReference>
<reference evidence="2 3" key="1">
    <citation type="submission" date="2023-09" db="EMBL/GenBank/DDBJ databases">
        <title>Xinfangfangia sedmenti sp. nov., isolated the sedment.</title>
        <authorList>
            <person name="Xu L."/>
        </authorList>
    </citation>
    <scope>NUCLEOTIDE SEQUENCE [LARGE SCALE GENOMIC DNA]</scope>
    <source>
        <strain evidence="2 3">LG-4</strain>
    </source>
</reference>
<sequence length="192" mass="21388">MSDAYSPARLADRAEIQDVMYRWTRAIDRLDYDAIREVFHTDAIDNHGLYTGGVDGLIEWIRGRHRSVAMSMHIVANMLIEFTGPDSAVVETYNLTCQRYPAEGTAGLAALAGGASGKAGTATDLLAFARYVDRFERRGGRWKIAERTVVFDNTMMSEVPENGPKFGADWTVGRRDRQDFVYAERARGGLTS</sequence>
<dbReference type="Proteomes" id="UP001247754">
    <property type="component" value="Unassembled WGS sequence"/>
</dbReference>
<protein>
    <submittedName>
        <fullName evidence="2">Nuclear transport factor 2 family protein</fullName>
    </submittedName>
</protein>
<dbReference type="Gene3D" id="3.10.450.50">
    <property type="match status" value="1"/>
</dbReference>
<name>A0ABU1FA97_9RHOB</name>
<dbReference type="Pfam" id="PF13577">
    <property type="entry name" value="SnoaL_4"/>
    <property type="match status" value="1"/>
</dbReference>
<proteinExistence type="predicted"/>
<accession>A0ABU1FA97</accession>
<dbReference type="CDD" id="cd00531">
    <property type="entry name" value="NTF2_like"/>
    <property type="match status" value="1"/>
</dbReference>